<evidence type="ECO:0000313" key="4">
    <source>
        <dbReference type="Proteomes" id="UP000578531"/>
    </source>
</evidence>
<dbReference type="AlphaFoldDB" id="A0A8H6FT17"/>
<dbReference type="PRINTS" id="PR00081">
    <property type="entry name" value="GDHRDH"/>
</dbReference>
<sequence>MPPYSQPSHPSQDWQLLNGTSGWGNDLSHLPRGSKVTAPPFVSFTDLYCIPSEPTMIRQARLTARSNTRTKAPFQNNGGIKLRHGCVETLEQLICEDVLACRDEDGVPERPGIDDAGSADGDVVECKDRLRRHQRIAKRKLEAADGEQDLSGQTILVTGSNVGIGLEATRLLMGFKVARVVMAVRTLCKREEAKADLLKSNPSCNVEVWELDMDVFASVIAFGKRAQELDRLDIALLNAGVKKPEYTENKLTGHETTIQRFTCGLRSKSVQPQIQLRNLTRRAPLATRTANNVSKLLNVLWARELVAKVSPTQIIVNTVNPGLVQSSLHRENKNAAEKKFTAIFGRTTEEGGRTLVDAAVVQGAATHGGI</sequence>
<keyword evidence="4" id="KW-1185">Reference proteome</keyword>
<protein>
    <submittedName>
        <fullName evidence="3">Uncharacterized protein</fullName>
    </submittedName>
</protein>
<keyword evidence="1" id="KW-0560">Oxidoreductase</keyword>
<dbReference type="Gene3D" id="3.40.50.720">
    <property type="entry name" value="NAD(P)-binding Rossmann-like Domain"/>
    <property type="match status" value="1"/>
</dbReference>
<dbReference type="SUPFAM" id="SSF51735">
    <property type="entry name" value="NAD(P)-binding Rossmann-fold domains"/>
    <property type="match status" value="1"/>
</dbReference>
<gene>
    <name evidence="3" type="ORF">HO173_007584</name>
</gene>
<evidence type="ECO:0000256" key="2">
    <source>
        <dbReference type="SAM" id="MobiDB-lite"/>
    </source>
</evidence>
<dbReference type="Proteomes" id="UP000578531">
    <property type="component" value="Unassembled WGS sequence"/>
</dbReference>
<proteinExistence type="predicted"/>
<dbReference type="OrthoDB" id="542013at2759"/>
<dbReference type="InterPro" id="IPR036291">
    <property type="entry name" value="NAD(P)-bd_dom_sf"/>
</dbReference>
<feature type="region of interest" description="Disordered" evidence="2">
    <location>
        <begin position="1"/>
        <end position="20"/>
    </location>
</feature>
<accession>A0A8H6FT17</accession>
<dbReference type="InterPro" id="IPR002347">
    <property type="entry name" value="SDR_fam"/>
</dbReference>
<dbReference type="RefSeq" id="XP_037163565.1">
    <property type="nucleotide sequence ID" value="XM_037309486.1"/>
</dbReference>
<reference evidence="3 4" key="1">
    <citation type="journal article" date="2020" name="Genomics">
        <title>Complete, high-quality genomes from long-read metagenomic sequencing of two wolf lichen thalli reveals enigmatic genome architecture.</title>
        <authorList>
            <person name="McKenzie S.K."/>
            <person name="Walston R.F."/>
            <person name="Allen J.L."/>
        </authorList>
    </citation>
    <scope>NUCLEOTIDE SEQUENCE [LARGE SCALE GENOMIC DNA]</scope>
    <source>
        <strain evidence="3">WasteWater2</strain>
    </source>
</reference>
<evidence type="ECO:0000313" key="3">
    <source>
        <dbReference type="EMBL" id="KAF6234164.1"/>
    </source>
</evidence>
<dbReference type="Pfam" id="PF00106">
    <property type="entry name" value="adh_short"/>
    <property type="match status" value="1"/>
</dbReference>
<name>A0A8H6FT17_9LECA</name>
<evidence type="ECO:0000256" key="1">
    <source>
        <dbReference type="ARBA" id="ARBA00023002"/>
    </source>
</evidence>
<dbReference type="PANTHER" id="PTHR43157:SF31">
    <property type="entry name" value="PHOSPHATIDYLINOSITOL-GLYCAN BIOSYNTHESIS CLASS F PROTEIN"/>
    <property type="match status" value="1"/>
</dbReference>
<dbReference type="PANTHER" id="PTHR43157">
    <property type="entry name" value="PHOSPHATIDYLINOSITOL-GLYCAN BIOSYNTHESIS CLASS F PROTEIN-RELATED"/>
    <property type="match status" value="1"/>
</dbReference>
<comment type="caution">
    <text evidence="3">The sequence shown here is derived from an EMBL/GenBank/DDBJ whole genome shotgun (WGS) entry which is preliminary data.</text>
</comment>
<dbReference type="EMBL" id="JACCJC010000032">
    <property type="protein sequence ID" value="KAF6234164.1"/>
    <property type="molecule type" value="Genomic_DNA"/>
</dbReference>
<dbReference type="GeneID" id="59289240"/>
<dbReference type="GO" id="GO:0016491">
    <property type="term" value="F:oxidoreductase activity"/>
    <property type="evidence" value="ECO:0007669"/>
    <property type="project" value="UniProtKB-KW"/>
</dbReference>
<organism evidence="3 4">
    <name type="scientific">Letharia columbiana</name>
    <dbReference type="NCBI Taxonomy" id="112416"/>
    <lineage>
        <taxon>Eukaryota</taxon>
        <taxon>Fungi</taxon>
        <taxon>Dikarya</taxon>
        <taxon>Ascomycota</taxon>
        <taxon>Pezizomycotina</taxon>
        <taxon>Lecanoromycetes</taxon>
        <taxon>OSLEUM clade</taxon>
        <taxon>Lecanoromycetidae</taxon>
        <taxon>Lecanorales</taxon>
        <taxon>Lecanorineae</taxon>
        <taxon>Parmeliaceae</taxon>
        <taxon>Letharia</taxon>
    </lineage>
</organism>